<reference evidence="4" key="1">
    <citation type="submission" date="2016-04" db="EMBL/GenBank/DDBJ databases">
        <authorList>
            <person name="Chen L."/>
            <person name="Zhuang W."/>
            <person name="Wang G."/>
        </authorList>
    </citation>
    <scope>NUCLEOTIDE SEQUENCE [LARGE SCALE GENOMIC DNA]</scope>
    <source>
        <strain evidence="4">208</strain>
    </source>
</reference>
<dbReference type="InterPro" id="IPR006530">
    <property type="entry name" value="YD"/>
</dbReference>
<protein>
    <recommendedName>
        <fullName evidence="2">DUF5977 domain-containing protein</fullName>
    </recommendedName>
</protein>
<evidence type="ECO:0000313" key="3">
    <source>
        <dbReference type="EMBL" id="OQP56313.1"/>
    </source>
</evidence>
<feature type="chain" id="PRO_5012325343" description="DUF5977 domain-containing protein" evidence="1">
    <location>
        <begin position="22"/>
        <end position="1336"/>
    </location>
</feature>
<feature type="domain" description="DUF5977" evidence="2">
    <location>
        <begin position="1166"/>
        <end position="1230"/>
    </location>
</feature>
<evidence type="ECO:0000256" key="1">
    <source>
        <dbReference type="SAM" id="SignalP"/>
    </source>
</evidence>
<keyword evidence="4" id="KW-1185">Reference proteome</keyword>
<comment type="caution">
    <text evidence="3">The sequence shown here is derived from an EMBL/GenBank/DDBJ whole genome shotgun (WGS) entry which is preliminary data.</text>
</comment>
<dbReference type="RefSeq" id="WP_081168932.1">
    <property type="nucleotide sequence ID" value="NZ_LWBP01000200.1"/>
</dbReference>
<dbReference type="Proteomes" id="UP000192276">
    <property type="component" value="Unassembled WGS sequence"/>
</dbReference>
<evidence type="ECO:0000259" key="2">
    <source>
        <dbReference type="Pfam" id="PF19404"/>
    </source>
</evidence>
<feature type="domain" description="DUF5977" evidence="2">
    <location>
        <begin position="1099"/>
        <end position="1162"/>
    </location>
</feature>
<name>A0A1V9FD61_9BACT</name>
<dbReference type="InterPro" id="IPR031325">
    <property type="entry name" value="RHS_repeat"/>
</dbReference>
<dbReference type="EMBL" id="LWBP01000200">
    <property type="protein sequence ID" value="OQP56313.1"/>
    <property type="molecule type" value="Genomic_DNA"/>
</dbReference>
<dbReference type="STRING" id="550983.A4R26_25795"/>
<gene>
    <name evidence="3" type="ORF">A4R26_25795</name>
</gene>
<feature type="signal peptide" evidence="1">
    <location>
        <begin position="1"/>
        <end position="21"/>
    </location>
</feature>
<dbReference type="InterPro" id="IPR046020">
    <property type="entry name" value="DUF5977"/>
</dbReference>
<dbReference type="NCBIfam" id="TIGR01643">
    <property type="entry name" value="YD_repeat_2x"/>
    <property type="match status" value="1"/>
</dbReference>
<evidence type="ECO:0000313" key="4">
    <source>
        <dbReference type="Proteomes" id="UP000192276"/>
    </source>
</evidence>
<keyword evidence="1" id="KW-0732">Signal</keyword>
<dbReference type="OrthoDB" id="680656at2"/>
<dbReference type="Pfam" id="PF05593">
    <property type="entry name" value="RHS_repeat"/>
    <property type="match status" value="1"/>
</dbReference>
<accession>A0A1V9FD61</accession>
<proteinExistence type="predicted"/>
<sequence>MNKTKTLLLCFVLLPLAELFAQGNLNNLGFPSPNNSFLNSIGGSSGVGVDLYTGAAQVNIPLCELSSRALNIPVSLQYTAGRGIKVQDYATSVGLGWQLSAGGSISRVVRGFPDEFTNGYLGTLRYGRKIKQNMVDNVPLSAADYKAITGWDGTSYVGVTADGEPDIYYLRTPTFNLQFTFDENGNPVFNNETGVRITTSGFFATGSYDNSIFTVTDPAGNVYTFGNSREKTITTLYGTSYTFTTAWYLSNITSFNGKDNVNFSYTSSSNNDVLNHYQWTRTYYYNGCVTNTSDPIPMTVVQPKYLSSISCATGQISFTYAYDRRDITTAARLTSVSLKATGSVGTIVLKTFGFNYSYFGDPTTNVNLLRLKLDNITMAGGTVATSTPVTYRSFTYNADQHLPARNSQNFDYWGYYKSFIPYATTDPMTDPTIRSANAHNSKADILTKIAELGGATWTINYEGNTYYQANPGSNTIVCGLRVSSIAKSLAAGDIIQTQYVYNDATGKSTGQIQTEAYQYLVVNSINGSCQLLAQKVLSESAVNIYDLNGAFIGYSSVKTVQQNGGYTVCNFQNFSDFGDVFSTGMLCSETNVPTLTSSVSFAHKRGLLKSVIAYTAANEKITEEINSYTSLTSPVAKSGWAYRSYIANASCGGNWSLRDLSSVYYTNIENYRLSGVVRREYDQLTPANYIETATSFTYCANKRTIQSISSTDAKGNTVTKTVHHAHDTGIPMITTAEQTVVNTLKSMNNLDAVVHETANRNGAIRQTHYTYTYAYQGSTAPYLTSAASYKGSTLLTTKTLKYETTNVNMVASKETGGKSTSVLYGYNNTYPVAAVANADVFLQVNQGSSGFGSSVTSTYTVNITTDYAGSLIWNIYPMGNLTGNITWSYTITGSSNLSGSHCMGPSGSGCSSNVSANISLPAGTYTLTLTASSAPGFSFYITGTYPKNYPTMTREYFYQGFEENAGTAGSAHTGNRYSSSGSYAVPFSPPNSKNYIIQWWKWVSGKWVFNEAPYTYPTTLSGVVDDIRVFPADALMTTYTYDPQVGKTGEIDPSGRTTTYEFDGLGRLNVVRDNDRNIVSKNCYNFAGQPVACPVPTVYANASRSQTFTRNNCAAGYLGNQATYVVPAGIYTSAISQADADAQAYNDVVTNGQTYANNNATCYQVWYNVAQSGSFTRNNCGTGSTGSTVTYTVAAGTYMSTISQADANQKAINDVNTNGQAYANANGSCSAISCTITTNTGYSTIASGASASGGTVTFYMIFYPTSGTMYFGSSYFIGTISGLCRPSTTRYVTVSAAGRTWQITIYTTGQIYAQITSGTDVPPNNTVPLSGVTFTL</sequence>
<organism evidence="3 4">
    <name type="scientific">Niastella populi</name>
    <dbReference type="NCBI Taxonomy" id="550983"/>
    <lineage>
        <taxon>Bacteria</taxon>
        <taxon>Pseudomonadati</taxon>
        <taxon>Bacteroidota</taxon>
        <taxon>Chitinophagia</taxon>
        <taxon>Chitinophagales</taxon>
        <taxon>Chitinophagaceae</taxon>
        <taxon>Niastella</taxon>
    </lineage>
</organism>
<dbReference type="Pfam" id="PF19404">
    <property type="entry name" value="DUF5977"/>
    <property type="match status" value="2"/>
</dbReference>